<dbReference type="RefSeq" id="WP_246110829.1">
    <property type="nucleotide sequence ID" value="NZ_BJYL01000003.1"/>
</dbReference>
<dbReference type="SUPFAM" id="SSF63817">
    <property type="entry name" value="Sortase"/>
    <property type="match status" value="1"/>
</dbReference>
<protein>
    <submittedName>
        <fullName evidence="3">Class A sortase</fullName>
    </submittedName>
</protein>
<dbReference type="NCBIfam" id="TIGR01076">
    <property type="entry name" value="sortase_fam"/>
    <property type="match status" value="1"/>
</dbReference>
<gene>
    <name evidence="3" type="ORF">SLU01_02340</name>
</gene>
<name>A0A511Z3A9_9BACL</name>
<dbReference type="InterPro" id="IPR042000">
    <property type="entry name" value="Sortase_D_2"/>
</dbReference>
<evidence type="ECO:0000313" key="3">
    <source>
        <dbReference type="EMBL" id="GEN81922.1"/>
    </source>
</evidence>
<comment type="caution">
    <text evidence="3">The sequence shown here is derived from an EMBL/GenBank/DDBJ whole genome shotgun (WGS) entry which is preliminary data.</text>
</comment>
<keyword evidence="4" id="KW-1185">Reference proteome</keyword>
<dbReference type="InterPro" id="IPR005754">
    <property type="entry name" value="Sortase"/>
</dbReference>
<evidence type="ECO:0000256" key="1">
    <source>
        <dbReference type="ARBA" id="ARBA00022801"/>
    </source>
</evidence>
<dbReference type="Proteomes" id="UP000321901">
    <property type="component" value="Unassembled WGS sequence"/>
</dbReference>
<feature type="active site" description="Proton donor/acceptor" evidence="2">
    <location>
        <position position="117"/>
    </location>
</feature>
<organism evidence="3 4">
    <name type="scientific">Sporosarcina luteola</name>
    <dbReference type="NCBI Taxonomy" id="582850"/>
    <lineage>
        <taxon>Bacteria</taxon>
        <taxon>Bacillati</taxon>
        <taxon>Bacillota</taxon>
        <taxon>Bacilli</taxon>
        <taxon>Bacillales</taxon>
        <taxon>Caryophanaceae</taxon>
        <taxon>Sporosarcina</taxon>
    </lineage>
</organism>
<accession>A0A511Z3A9</accession>
<evidence type="ECO:0000313" key="4">
    <source>
        <dbReference type="Proteomes" id="UP000321901"/>
    </source>
</evidence>
<dbReference type="AlphaFoldDB" id="A0A511Z3A9"/>
<evidence type="ECO:0000256" key="2">
    <source>
        <dbReference type="PIRSR" id="PIRSR605754-1"/>
    </source>
</evidence>
<keyword evidence="1" id="KW-0378">Hydrolase</keyword>
<dbReference type="Gene3D" id="2.40.260.10">
    <property type="entry name" value="Sortase"/>
    <property type="match status" value="1"/>
</dbReference>
<dbReference type="CDD" id="cd06166">
    <property type="entry name" value="Sortase_D_2"/>
    <property type="match status" value="1"/>
</dbReference>
<dbReference type="EMBL" id="BJYL01000003">
    <property type="protein sequence ID" value="GEN81922.1"/>
    <property type="molecule type" value="Genomic_DNA"/>
</dbReference>
<dbReference type="Pfam" id="PF04203">
    <property type="entry name" value="Sortase"/>
    <property type="match status" value="1"/>
</dbReference>
<sequence length="204" mass="22782">MKNKRSLFGIFLLLTGLILVSFPLFKEWEQNKEVKALEQALSFIAESDGSEPIDLGDIENLPFTEDQLNNVMELEIPYIDVKQHVLDETTDDNLNIALTQIKPGQQPGIGNFTIAGHRGYRDGRHFSNLAEVPAGEKVYLHAGDKTYIYEITGSSVIEPTQVEVLDDHEGKNEITMITCTISGKQRVAVKGLLIGETERKLVIK</sequence>
<dbReference type="GO" id="GO:0016787">
    <property type="term" value="F:hydrolase activity"/>
    <property type="evidence" value="ECO:0007669"/>
    <property type="project" value="UniProtKB-KW"/>
</dbReference>
<dbReference type="InterPro" id="IPR023365">
    <property type="entry name" value="Sortase_dom-sf"/>
</dbReference>
<reference evidence="3 4" key="1">
    <citation type="submission" date="2019-07" db="EMBL/GenBank/DDBJ databases">
        <title>Whole genome shotgun sequence of Sporosarcina luteola NBRC 105378.</title>
        <authorList>
            <person name="Hosoyama A."/>
            <person name="Uohara A."/>
            <person name="Ohji S."/>
            <person name="Ichikawa N."/>
        </authorList>
    </citation>
    <scope>NUCLEOTIDE SEQUENCE [LARGE SCALE GENOMIC DNA]</scope>
    <source>
        <strain evidence="3 4">NBRC 105378</strain>
    </source>
</reference>
<feature type="active site" description="Acyl-thioester intermediate" evidence="2">
    <location>
        <position position="179"/>
    </location>
</feature>
<proteinExistence type="predicted"/>